<accession>A0A2I0KS14</accession>
<name>A0A2I0KS14_PUNGR</name>
<dbReference type="AlphaFoldDB" id="A0A2I0KS14"/>
<reference evidence="1 2" key="1">
    <citation type="submission" date="2017-11" db="EMBL/GenBank/DDBJ databases">
        <title>De-novo sequencing of pomegranate (Punica granatum L.) genome.</title>
        <authorList>
            <person name="Akparov Z."/>
            <person name="Amiraslanov A."/>
            <person name="Hajiyeva S."/>
            <person name="Abbasov M."/>
            <person name="Kaur K."/>
            <person name="Hamwieh A."/>
            <person name="Solovyev V."/>
            <person name="Salamov A."/>
            <person name="Braich B."/>
            <person name="Kosarev P."/>
            <person name="Mahmoud A."/>
            <person name="Hajiyev E."/>
            <person name="Babayeva S."/>
            <person name="Izzatullayeva V."/>
            <person name="Mammadov A."/>
            <person name="Mammadov A."/>
            <person name="Sharifova S."/>
            <person name="Ojaghi J."/>
            <person name="Eynullazada K."/>
            <person name="Bayramov B."/>
            <person name="Abdulazimova A."/>
            <person name="Shahmuradov I."/>
        </authorList>
    </citation>
    <scope>NUCLEOTIDE SEQUENCE [LARGE SCALE GENOMIC DNA]</scope>
    <source>
        <strain evidence="2">cv. AG2017</strain>
        <tissue evidence="1">Leaf</tissue>
    </source>
</reference>
<protein>
    <submittedName>
        <fullName evidence="1">Uncharacterized protein</fullName>
    </submittedName>
</protein>
<evidence type="ECO:0000313" key="1">
    <source>
        <dbReference type="EMBL" id="PKI71278.1"/>
    </source>
</evidence>
<dbReference type="PANTHER" id="PTHR33116:SF78">
    <property type="entry name" value="OS12G0587133 PROTEIN"/>
    <property type="match status" value="1"/>
</dbReference>
<dbReference type="Proteomes" id="UP000233551">
    <property type="component" value="Unassembled WGS sequence"/>
</dbReference>
<dbReference type="PANTHER" id="PTHR33116">
    <property type="entry name" value="REVERSE TRANSCRIPTASE ZINC-BINDING DOMAIN-CONTAINING PROTEIN-RELATED-RELATED"/>
    <property type="match status" value="1"/>
</dbReference>
<comment type="caution">
    <text evidence="1">The sequence shown here is derived from an EMBL/GenBank/DDBJ whole genome shotgun (WGS) entry which is preliminary data.</text>
</comment>
<proteinExistence type="predicted"/>
<keyword evidence="2" id="KW-1185">Reference proteome</keyword>
<organism evidence="1 2">
    <name type="scientific">Punica granatum</name>
    <name type="common">Pomegranate</name>
    <dbReference type="NCBI Taxonomy" id="22663"/>
    <lineage>
        <taxon>Eukaryota</taxon>
        <taxon>Viridiplantae</taxon>
        <taxon>Streptophyta</taxon>
        <taxon>Embryophyta</taxon>
        <taxon>Tracheophyta</taxon>
        <taxon>Spermatophyta</taxon>
        <taxon>Magnoliopsida</taxon>
        <taxon>eudicotyledons</taxon>
        <taxon>Gunneridae</taxon>
        <taxon>Pentapetalae</taxon>
        <taxon>rosids</taxon>
        <taxon>malvids</taxon>
        <taxon>Myrtales</taxon>
        <taxon>Lythraceae</taxon>
        <taxon>Punica</taxon>
    </lineage>
</organism>
<evidence type="ECO:0000313" key="2">
    <source>
        <dbReference type="Proteomes" id="UP000233551"/>
    </source>
</evidence>
<sequence>MGRYLGVPPVQGRIERDYFIQVPERVEVRLRGWSSSALSMAWRVILARSVIQSIPTYSMQSMRFPISMCDDIERMCRNFIWGHSAENHKIHLVKWNIIRQPLEGFVLEDPWVVDCEPLESRVVIPIPEELMGEAGDGFLIAERVVELAKLWIYSRSHFSSMCGCDATPRSKG</sequence>
<gene>
    <name evidence="1" type="ORF">CRG98_008278</name>
</gene>
<dbReference type="EMBL" id="PGOL01000385">
    <property type="protein sequence ID" value="PKI71278.1"/>
    <property type="molecule type" value="Genomic_DNA"/>
</dbReference>